<evidence type="ECO:0000313" key="3">
    <source>
        <dbReference type="EMBL" id="SCU85176.1"/>
    </source>
</evidence>
<organism evidence="3 4">
    <name type="scientific">Lachancea dasiensis</name>
    <dbReference type="NCBI Taxonomy" id="1072105"/>
    <lineage>
        <taxon>Eukaryota</taxon>
        <taxon>Fungi</taxon>
        <taxon>Dikarya</taxon>
        <taxon>Ascomycota</taxon>
        <taxon>Saccharomycotina</taxon>
        <taxon>Saccharomycetes</taxon>
        <taxon>Saccharomycetales</taxon>
        <taxon>Saccharomycetaceae</taxon>
        <taxon>Lachancea</taxon>
    </lineage>
</organism>
<keyword evidence="4" id="KW-1185">Reference proteome</keyword>
<dbReference type="OrthoDB" id="2331083at2759"/>
<keyword evidence="2" id="KW-0732">Signal</keyword>
<dbReference type="InterPro" id="IPR009486">
    <property type="entry name" value="Pur_nuclsid_perm"/>
</dbReference>
<comment type="function">
    <text evidence="1">Nucleoside permease that transports adenosine and guanosine.</text>
</comment>
<dbReference type="AlphaFoldDB" id="A0A1G4J5T7"/>
<dbReference type="Pfam" id="PF06516">
    <property type="entry name" value="NUP"/>
    <property type="match status" value="1"/>
</dbReference>
<dbReference type="GO" id="GO:0009116">
    <property type="term" value="P:nucleoside metabolic process"/>
    <property type="evidence" value="ECO:0007669"/>
    <property type="project" value="InterPro"/>
</dbReference>
<dbReference type="InterPro" id="IPR035994">
    <property type="entry name" value="Nucleoside_phosphorylase_sf"/>
</dbReference>
<dbReference type="Proteomes" id="UP000190274">
    <property type="component" value="Chromosome D"/>
</dbReference>
<feature type="chain" id="PRO_5009235900" evidence="2">
    <location>
        <begin position="20"/>
        <end position="406"/>
    </location>
</feature>
<sequence>MKLGKLLTAALTSCAIVNANPVLRRDTNTSVSTSTSNYTMQTATISDAASTTDAVLTVSQGRFGALFKPKVLIINMFFKEESNWIESMDLKYNISVPMLSPEYPFVHSNANYSIMSVTTGEGEINAATTITALALSPLFDLTETYFLVSGIAGGTPDLTTIGSVTYPKYAVQVGLQYEIDAREIPANWTYGYVNFDTSKDNMYPGTIYGTEIFELNEGLRNRAMEVASNVTLNNGTVGNVAFRQKYNSSQAAYGPPKLVACDTATSDVYWSGATLEKAFSDFVSTVSNNSATYCSTQQEDNASLEAILRAAKHGLVDYARVTIMRSISDFDRAPEGYSATEFFFTSGLQGGSKSAFTNLYLAGKPFVEDIIKNWDSMYKTNKFAPKNYIGDYLETLGGVRNFGLSS</sequence>
<gene>
    <name evidence="3" type="ORF">LADA_0D06084G</name>
</gene>
<accession>A0A1G4J5T7</accession>
<name>A0A1G4J5T7_9SACH</name>
<comment type="similarity">
    <text evidence="1">Belongs to the NUP family.</text>
</comment>
<reference evidence="3 4" key="1">
    <citation type="submission" date="2016-03" db="EMBL/GenBank/DDBJ databases">
        <authorList>
            <person name="Devillers H."/>
        </authorList>
    </citation>
    <scope>NUCLEOTIDE SEQUENCE [LARGE SCALE GENOMIC DNA]</scope>
    <source>
        <strain evidence="3">CBS 10888</strain>
    </source>
</reference>
<dbReference type="Gene3D" id="3.40.50.1580">
    <property type="entry name" value="Nucleoside phosphorylase domain"/>
    <property type="match status" value="1"/>
</dbReference>
<protein>
    <submittedName>
        <fullName evidence="3">LADA_0D06084g1_1</fullName>
    </submittedName>
</protein>
<dbReference type="STRING" id="1266660.A0A1G4J5T7"/>
<dbReference type="GO" id="GO:0055085">
    <property type="term" value="P:transmembrane transport"/>
    <property type="evidence" value="ECO:0007669"/>
    <property type="project" value="InterPro"/>
</dbReference>
<dbReference type="GO" id="GO:0003824">
    <property type="term" value="F:catalytic activity"/>
    <property type="evidence" value="ECO:0007669"/>
    <property type="project" value="InterPro"/>
</dbReference>
<evidence type="ECO:0000313" key="4">
    <source>
        <dbReference type="Proteomes" id="UP000190274"/>
    </source>
</evidence>
<feature type="signal peptide" evidence="2">
    <location>
        <begin position="1"/>
        <end position="19"/>
    </location>
</feature>
<keyword evidence="1" id="KW-0813">Transport</keyword>
<proteinExistence type="inferred from homology"/>
<dbReference type="PANTHER" id="PTHR38643:SF1">
    <property type="entry name" value="PURINE NUCLEOSIDE PERMEASE C285.05-RELATED"/>
    <property type="match status" value="1"/>
</dbReference>
<dbReference type="PANTHER" id="PTHR38643">
    <property type="entry name" value="PURINE NUCLEOSIDE PERMEASE C285.05-RELATED"/>
    <property type="match status" value="1"/>
</dbReference>
<dbReference type="GO" id="GO:0005783">
    <property type="term" value="C:endoplasmic reticulum"/>
    <property type="evidence" value="ECO:0007669"/>
    <property type="project" value="TreeGrafter"/>
</dbReference>
<evidence type="ECO:0000256" key="2">
    <source>
        <dbReference type="SAM" id="SignalP"/>
    </source>
</evidence>
<evidence type="ECO:0000256" key="1">
    <source>
        <dbReference type="PIRNR" id="PIRNR013171"/>
    </source>
</evidence>
<dbReference type="EMBL" id="LT598454">
    <property type="protein sequence ID" value="SCU85176.1"/>
    <property type="molecule type" value="Genomic_DNA"/>
</dbReference>
<dbReference type="PIRSF" id="PIRSF013171">
    <property type="entry name" value="Pur_nuclsid_perm"/>
    <property type="match status" value="1"/>
</dbReference>